<keyword evidence="7" id="KW-0698">rRNA processing</keyword>
<evidence type="ECO:0000256" key="4">
    <source>
        <dbReference type="ARBA" id="ARBA00022759"/>
    </source>
</evidence>
<evidence type="ECO:0000256" key="1">
    <source>
        <dbReference type="ARBA" id="ARBA00010875"/>
    </source>
</evidence>
<dbReference type="GO" id="GO:0005737">
    <property type="term" value="C:cytoplasm"/>
    <property type="evidence" value="ECO:0007669"/>
    <property type="project" value="UniProtKB-SubCell"/>
</dbReference>
<dbReference type="Pfam" id="PF02130">
    <property type="entry name" value="YbeY"/>
    <property type="match status" value="1"/>
</dbReference>
<dbReference type="PANTHER" id="PTHR46986:SF1">
    <property type="entry name" value="ENDORIBONUCLEASE YBEY, CHLOROPLASTIC"/>
    <property type="match status" value="1"/>
</dbReference>
<comment type="cofactor">
    <cofactor evidence="7">
        <name>Zn(2+)</name>
        <dbReference type="ChEBI" id="CHEBI:29105"/>
    </cofactor>
    <text evidence="7">Binds 1 zinc ion.</text>
</comment>
<dbReference type="SUPFAM" id="SSF55486">
    <property type="entry name" value="Metalloproteases ('zincins'), catalytic domain"/>
    <property type="match status" value="1"/>
</dbReference>
<dbReference type="InterPro" id="IPR023091">
    <property type="entry name" value="MetalPrtase_cat_dom_sf_prd"/>
</dbReference>
<comment type="subcellular location">
    <subcellularLocation>
        <location evidence="7">Cytoplasm</location>
    </subcellularLocation>
</comment>
<keyword evidence="7" id="KW-0690">Ribosome biogenesis</keyword>
<dbReference type="KEGG" id="ccos:Pan44_36170"/>
<keyword evidence="5 7" id="KW-0378">Hydrolase</keyword>
<dbReference type="Gene3D" id="3.40.390.30">
    <property type="entry name" value="Metalloproteases ('zincins'), catalytic domain"/>
    <property type="match status" value="1"/>
</dbReference>
<dbReference type="EMBL" id="CP036271">
    <property type="protein sequence ID" value="QDT55572.1"/>
    <property type="molecule type" value="Genomic_DNA"/>
</dbReference>
<dbReference type="EC" id="3.1.-.-" evidence="7"/>
<feature type="binding site" evidence="7">
    <location>
        <position position="139"/>
    </location>
    <ligand>
        <name>Zn(2+)</name>
        <dbReference type="ChEBI" id="CHEBI:29105"/>
        <note>catalytic</note>
    </ligand>
</feature>
<sequence length="170" mass="18874">MSTPNARRRPPFEIAIHRSSRCVPLAAARLKSVIRAVLEDEQVASAEISLAIVGDEEIHRVNREHLDHDFPTDVISFLYSGNHDPNSVAGKGTSKRRGAGQALEGELVVSDETARREAPKHGWTAQSELELYVVHGLLHLCGYDDLTPGERRVMRRREREVIARIGQPGA</sequence>
<dbReference type="GO" id="GO:0008270">
    <property type="term" value="F:zinc ion binding"/>
    <property type="evidence" value="ECO:0007669"/>
    <property type="project" value="UniProtKB-UniRule"/>
</dbReference>
<feature type="binding site" evidence="7">
    <location>
        <position position="145"/>
    </location>
    <ligand>
        <name>Zn(2+)</name>
        <dbReference type="ChEBI" id="CHEBI:29105"/>
        <note>catalytic</note>
    </ligand>
</feature>
<comment type="similarity">
    <text evidence="1 7">Belongs to the endoribonuclease YbeY family.</text>
</comment>
<keyword evidence="4 7" id="KW-0255">Endonuclease</keyword>
<evidence type="ECO:0000256" key="5">
    <source>
        <dbReference type="ARBA" id="ARBA00022801"/>
    </source>
</evidence>
<keyword evidence="3 7" id="KW-0479">Metal-binding</keyword>
<keyword evidence="2 7" id="KW-0540">Nuclease</keyword>
<name>A0A517SHH8_9PLAN</name>
<dbReference type="GO" id="GO:0004222">
    <property type="term" value="F:metalloendopeptidase activity"/>
    <property type="evidence" value="ECO:0007669"/>
    <property type="project" value="InterPro"/>
</dbReference>
<keyword evidence="9" id="KW-1185">Reference proteome</keyword>
<accession>A0A517SHH8</accession>
<evidence type="ECO:0000256" key="3">
    <source>
        <dbReference type="ARBA" id="ARBA00022723"/>
    </source>
</evidence>
<proteinExistence type="inferred from homology"/>
<evidence type="ECO:0000313" key="8">
    <source>
        <dbReference type="EMBL" id="QDT55572.1"/>
    </source>
</evidence>
<dbReference type="OrthoDB" id="9807740at2"/>
<dbReference type="GO" id="GO:0004521">
    <property type="term" value="F:RNA endonuclease activity"/>
    <property type="evidence" value="ECO:0007669"/>
    <property type="project" value="UniProtKB-UniRule"/>
</dbReference>
<keyword evidence="7" id="KW-0963">Cytoplasm</keyword>
<evidence type="ECO:0000313" key="9">
    <source>
        <dbReference type="Proteomes" id="UP000315700"/>
    </source>
</evidence>
<dbReference type="InterPro" id="IPR002036">
    <property type="entry name" value="YbeY"/>
</dbReference>
<dbReference type="AlphaFoldDB" id="A0A517SHH8"/>
<dbReference type="FunCoup" id="A0A517SHH8">
    <property type="interactions" value="234"/>
</dbReference>
<dbReference type="Proteomes" id="UP000315700">
    <property type="component" value="Chromosome"/>
</dbReference>
<dbReference type="RefSeq" id="WP_145031487.1">
    <property type="nucleotide sequence ID" value="NZ_CP036271.1"/>
</dbReference>
<dbReference type="HAMAP" id="MF_00009">
    <property type="entry name" value="Endoribonucl_YbeY"/>
    <property type="match status" value="1"/>
</dbReference>
<dbReference type="GO" id="GO:0006364">
    <property type="term" value="P:rRNA processing"/>
    <property type="evidence" value="ECO:0007669"/>
    <property type="project" value="UniProtKB-UniRule"/>
</dbReference>
<gene>
    <name evidence="7 8" type="primary">ybeY</name>
    <name evidence="8" type="ORF">Pan44_36170</name>
</gene>
<evidence type="ECO:0000256" key="2">
    <source>
        <dbReference type="ARBA" id="ARBA00022722"/>
    </source>
</evidence>
<comment type="function">
    <text evidence="7">Single strand-specific metallo-endoribonuclease involved in late-stage 70S ribosome quality control and in maturation of the 3' terminus of the 16S rRNA.</text>
</comment>
<protein>
    <recommendedName>
        <fullName evidence="7">Endoribonuclease YbeY</fullName>
        <ecNumber evidence="7">3.1.-.-</ecNumber>
    </recommendedName>
</protein>
<dbReference type="InParanoid" id="A0A517SHH8"/>
<feature type="binding site" evidence="7">
    <location>
        <position position="135"/>
    </location>
    <ligand>
        <name>Zn(2+)</name>
        <dbReference type="ChEBI" id="CHEBI:29105"/>
        <note>catalytic</note>
    </ligand>
</feature>
<keyword evidence="6 7" id="KW-0862">Zinc</keyword>
<dbReference type="PANTHER" id="PTHR46986">
    <property type="entry name" value="ENDORIBONUCLEASE YBEY, CHLOROPLASTIC"/>
    <property type="match status" value="1"/>
</dbReference>
<evidence type="ECO:0000256" key="6">
    <source>
        <dbReference type="ARBA" id="ARBA00022833"/>
    </source>
</evidence>
<evidence type="ECO:0000256" key="7">
    <source>
        <dbReference type="HAMAP-Rule" id="MF_00009"/>
    </source>
</evidence>
<dbReference type="NCBIfam" id="TIGR00043">
    <property type="entry name" value="rRNA maturation RNase YbeY"/>
    <property type="match status" value="1"/>
</dbReference>
<reference evidence="8 9" key="1">
    <citation type="submission" date="2019-02" db="EMBL/GenBank/DDBJ databases">
        <title>Deep-cultivation of Planctomycetes and their phenomic and genomic characterization uncovers novel biology.</title>
        <authorList>
            <person name="Wiegand S."/>
            <person name="Jogler M."/>
            <person name="Boedeker C."/>
            <person name="Pinto D."/>
            <person name="Vollmers J."/>
            <person name="Rivas-Marin E."/>
            <person name="Kohn T."/>
            <person name="Peeters S.H."/>
            <person name="Heuer A."/>
            <person name="Rast P."/>
            <person name="Oberbeckmann S."/>
            <person name="Bunk B."/>
            <person name="Jeske O."/>
            <person name="Meyerdierks A."/>
            <person name="Storesund J.E."/>
            <person name="Kallscheuer N."/>
            <person name="Luecker S."/>
            <person name="Lage O.M."/>
            <person name="Pohl T."/>
            <person name="Merkel B.J."/>
            <person name="Hornburger P."/>
            <person name="Mueller R.-W."/>
            <person name="Bruemmer F."/>
            <person name="Labrenz M."/>
            <person name="Spormann A.M."/>
            <person name="Op den Camp H."/>
            <person name="Overmann J."/>
            <person name="Amann R."/>
            <person name="Jetten M.S.M."/>
            <person name="Mascher T."/>
            <person name="Medema M.H."/>
            <person name="Devos D.P."/>
            <person name="Kaster A.-K."/>
            <person name="Ovreas L."/>
            <person name="Rohde M."/>
            <person name="Galperin M.Y."/>
            <person name="Jogler C."/>
        </authorList>
    </citation>
    <scope>NUCLEOTIDE SEQUENCE [LARGE SCALE GENOMIC DNA]</scope>
    <source>
        <strain evidence="8 9">Pan44</strain>
    </source>
</reference>
<organism evidence="8 9">
    <name type="scientific">Caulifigura coniformis</name>
    <dbReference type="NCBI Taxonomy" id="2527983"/>
    <lineage>
        <taxon>Bacteria</taxon>
        <taxon>Pseudomonadati</taxon>
        <taxon>Planctomycetota</taxon>
        <taxon>Planctomycetia</taxon>
        <taxon>Planctomycetales</taxon>
        <taxon>Planctomycetaceae</taxon>
        <taxon>Caulifigura</taxon>
    </lineage>
</organism>